<evidence type="ECO:0000313" key="2">
    <source>
        <dbReference type="EMBL" id="KAK6727398.1"/>
    </source>
</evidence>
<evidence type="ECO:0000256" key="1">
    <source>
        <dbReference type="SAM" id="Phobius"/>
    </source>
</evidence>
<keyword evidence="3" id="KW-1185">Reference proteome</keyword>
<sequence length="104" mass="11634">MASVFPIRLRSPRPFVPRTFSPNSLHLTLASPTTNLYVEHVIRTEIFGNVARLSLPGASQITVNEIGLLVIIMVSCWCVFLNYTKAAPFCENIDIKERSLSDRA</sequence>
<keyword evidence="1" id="KW-1133">Transmembrane helix</keyword>
<dbReference type="EMBL" id="JAVFWL010000001">
    <property type="protein sequence ID" value="KAK6727398.1"/>
    <property type="molecule type" value="Genomic_DNA"/>
</dbReference>
<accession>A0ABR1BQP1</accession>
<name>A0ABR1BQP1_NECAM</name>
<protein>
    <submittedName>
        <fullName evidence="2">Uncharacterized protein</fullName>
    </submittedName>
</protein>
<comment type="caution">
    <text evidence="2">The sequence shown here is derived from an EMBL/GenBank/DDBJ whole genome shotgun (WGS) entry which is preliminary data.</text>
</comment>
<keyword evidence="1" id="KW-0812">Transmembrane</keyword>
<keyword evidence="1" id="KW-0472">Membrane</keyword>
<dbReference type="Proteomes" id="UP001303046">
    <property type="component" value="Unassembled WGS sequence"/>
</dbReference>
<organism evidence="2 3">
    <name type="scientific">Necator americanus</name>
    <name type="common">Human hookworm</name>
    <dbReference type="NCBI Taxonomy" id="51031"/>
    <lineage>
        <taxon>Eukaryota</taxon>
        <taxon>Metazoa</taxon>
        <taxon>Ecdysozoa</taxon>
        <taxon>Nematoda</taxon>
        <taxon>Chromadorea</taxon>
        <taxon>Rhabditida</taxon>
        <taxon>Rhabditina</taxon>
        <taxon>Rhabditomorpha</taxon>
        <taxon>Strongyloidea</taxon>
        <taxon>Ancylostomatidae</taxon>
        <taxon>Bunostominae</taxon>
        <taxon>Necator</taxon>
    </lineage>
</organism>
<gene>
    <name evidence="2" type="primary">Necator_chrI.g1350</name>
    <name evidence="2" type="ORF">RB195_005224</name>
</gene>
<proteinExistence type="predicted"/>
<evidence type="ECO:0000313" key="3">
    <source>
        <dbReference type="Proteomes" id="UP001303046"/>
    </source>
</evidence>
<feature type="transmembrane region" description="Helical" evidence="1">
    <location>
        <begin position="66"/>
        <end position="83"/>
    </location>
</feature>
<reference evidence="2 3" key="1">
    <citation type="submission" date="2023-08" db="EMBL/GenBank/DDBJ databases">
        <title>A Necator americanus chromosomal reference genome.</title>
        <authorList>
            <person name="Ilik V."/>
            <person name="Petrzelkova K.J."/>
            <person name="Pardy F."/>
            <person name="Fuh T."/>
            <person name="Niatou-Singa F.S."/>
            <person name="Gouil Q."/>
            <person name="Baker L."/>
            <person name="Ritchie M.E."/>
            <person name="Jex A.R."/>
            <person name="Gazzola D."/>
            <person name="Li H."/>
            <person name="Toshio Fujiwara R."/>
            <person name="Zhan B."/>
            <person name="Aroian R.V."/>
            <person name="Pafco B."/>
            <person name="Schwarz E.M."/>
        </authorList>
    </citation>
    <scope>NUCLEOTIDE SEQUENCE [LARGE SCALE GENOMIC DNA]</scope>
    <source>
        <strain evidence="2 3">Aroian</strain>
        <tissue evidence="2">Whole animal</tissue>
    </source>
</reference>